<dbReference type="InterPro" id="IPR011006">
    <property type="entry name" value="CheY-like_superfamily"/>
</dbReference>
<dbReference type="PROSITE" id="PS00675">
    <property type="entry name" value="SIGMA54_INTERACT_1"/>
    <property type="match status" value="1"/>
</dbReference>
<dbReference type="GO" id="GO:0043565">
    <property type="term" value="F:sequence-specific DNA binding"/>
    <property type="evidence" value="ECO:0007669"/>
    <property type="project" value="InterPro"/>
</dbReference>
<dbReference type="InterPro" id="IPR009057">
    <property type="entry name" value="Homeodomain-like_sf"/>
</dbReference>
<keyword evidence="9" id="KW-1185">Reference proteome</keyword>
<dbReference type="InterPro" id="IPR058031">
    <property type="entry name" value="AAA_lid_NorR"/>
</dbReference>
<dbReference type="PROSITE" id="PS50045">
    <property type="entry name" value="SIGMA54_INTERACT_4"/>
    <property type="match status" value="1"/>
</dbReference>
<dbReference type="GO" id="GO:0000160">
    <property type="term" value="P:phosphorelay signal transduction system"/>
    <property type="evidence" value="ECO:0007669"/>
    <property type="project" value="InterPro"/>
</dbReference>
<evidence type="ECO:0000313" key="8">
    <source>
        <dbReference type="EMBL" id="RIH63393.1"/>
    </source>
</evidence>
<dbReference type="SUPFAM" id="SSF52540">
    <property type="entry name" value="P-loop containing nucleoside triphosphate hydrolases"/>
    <property type="match status" value="1"/>
</dbReference>
<dbReference type="PANTHER" id="PTHR32071">
    <property type="entry name" value="TRANSCRIPTIONAL REGULATORY PROTEIN"/>
    <property type="match status" value="1"/>
</dbReference>
<evidence type="ECO:0000259" key="7">
    <source>
        <dbReference type="PROSITE" id="PS50110"/>
    </source>
</evidence>
<evidence type="ECO:0000256" key="1">
    <source>
        <dbReference type="ARBA" id="ARBA00022741"/>
    </source>
</evidence>
<dbReference type="InterPro" id="IPR002078">
    <property type="entry name" value="Sigma_54_int"/>
</dbReference>
<reference evidence="8 9" key="1">
    <citation type="journal article" date="2015" name="Int. J. Syst. Evol. Microbiol.">
        <title>Mariniphaga sediminis sp. nov., isolated from coastal sediment.</title>
        <authorList>
            <person name="Wang F.Q."/>
            <person name="Shen Q.Y."/>
            <person name="Chen G.J."/>
            <person name="Du Z.J."/>
        </authorList>
    </citation>
    <scope>NUCLEOTIDE SEQUENCE [LARGE SCALE GENOMIC DNA]</scope>
    <source>
        <strain evidence="8 9">SY21</strain>
    </source>
</reference>
<sequence>MARILIIDDDIFICKAIQKQLANKGFRTEIAFSGNAGLKLLKEKSFSLVLCDFRLPDKDGLEILREVKQMDTRIPVVIITAYADVRMAVKLMKQGAYDYLTKPLQHEEIVSLAKQLTGTTKKSGSSDVFEDFLVGENPGFKQAVKFAKKVAPTGMSVLIEGETGTGKEYVARYIHRNSSRKNKPFVAVDCGAIPKELAGSELFGHVKGSFTGAVGDKTGVFQQADGGTLFLDEIGNLSYSVQVQLLRTLQEKTVTRIGENKPVKVDVRVIAATNETLTRQVEENNFREDLLHRINEFKIVLPPLRKRQEDILFFADHFRKLANEELDQQVEQFSDDVREIFFRYEWPGNMREMKNVVKRAVLLSSGEILSSRALPEEIVQFSSVQTFPGEGINENNQEQTLKKLTSGAEKEIIIKAIEAAGYNKSKAARTLNIDRKTLYNKIRQYGIDI</sequence>
<proteinExistence type="predicted"/>
<keyword evidence="4" id="KW-0804">Transcription</keyword>
<organism evidence="8 9">
    <name type="scientific">Mariniphaga sediminis</name>
    <dbReference type="NCBI Taxonomy" id="1628158"/>
    <lineage>
        <taxon>Bacteria</taxon>
        <taxon>Pseudomonadati</taxon>
        <taxon>Bacteroidota</taxon>
        <taxon>Bacteroidia</taxon>
        <taxon>Marinilabiliales</taxon>
        <taxon>Prolixibacteraceae</taxon>
        <taxon>Mariniphaga</taxon>
    </lineage>
</organism>
<keyword evidence="3" id="KW-0805">Transcription regulation</keyword>
<dbReference type="Proteomes" id="UP000266441">
    <property type="component" value="Unassembled WGS sequence"/>
</dbReference>
<dbReference type="Gene3D" id="3.40.50.2300">
    <property type="match status" value="1"/>
</dbReference>
<dbReference type="PROSITE" id="PS50110">
    <property type="entry name" value="RESPONSE_REGULATORY"/>
    <property type="match status" value="1"/>
</dbReference>
<feature type="modified residue" description="4-aspartylphosphate" evidence="5">
    <location>
        <position position="52"/>
    </location>
</feature>
<keyword evidence="2" id="KW-0067">ATP-binding</keyword>
<evidence type="ECO:0000256" key="2">
    <source>
        <dbReference type="ARBA" id="ARBA00022840"/>
    </source>
</evidence>
<comment type="caution">
    <text evidence="8">The sequence shown here is derived from an EMBL/GenBank/DDBJ whole genome shotgun (WGS) entry which is preliminary data.</text>
</comment>
<evidence type="ECO:0000313" key="9">
    <source>
        <dbReference type="Proteomes" id="UP000266441"/>
    </source>
</evidence>
<dbReference type="CDD" id="cd00009">
    <property type="entry name" value="AAA"/>
    <property type="match status" value="1"/>
</dbReference>
<evidence type="ECO:0000256" key="3">
    <source>
        <dbReference type="ARBA" id="ARBA00023015"/>
    </source>
</evidence>
<dbReference type="OrthoDB" id="9810703at2"/>
<dbReference type="InterPro" id="IPR025943">
    <property type="entry name" value="Sigma_54_int_dom_ATP-bd_2"/>
</dbReference>
<dbReference type="AlphaFoldDB" id="A0A399CVZ2"/>
<dbReference type="PROSITE" id="PS00676">
    <property type="entry name" value="SIGMA54_INTERACT_2"/>
    <property type="match status" value="1"/>
</dbReference>
<evidence type="ECO:0000259" key="6">
    <source>
        <dbReference type="PROSITE" id="PS50045"/>
    </source>
</evidence>
<dbReference type="Pfam" id="PF00158">
    <property type="entry name" value="Sigma54_activat"/>
    <property type="match status" value="1"/>
</dbReference>
<gene>
    <name evidence="8" type="ORF">D1164_19885</name>
</gene>
<dbReference type="InterPro" id="IPR003593">
    <property type="entry name" value="AAA+_ATPase"/>
</dbReference>
<dbReference type="Pfam" id="PF00072">
    <property type="entry name" value="Response_reg"/>
    <property type="match status" value="1"/>
</dbReference>
<protein>
    <submittedName>
        <fullName evidence="8">Sigma-54-dependent Fis family transcriptional regulator</fullName>
    </submittedName>
</protein>
<dbReference type="Gene3D" id="1.10.8.60">
    <property type="match status" value="1"/>
</dbReference>
<dbReference type="EMBL" id="QWET01000021">
    <property type="protein sequence ID" value="RIH63393.1"/>
    <property type="molecule type" value="Genomic_DNA"/>
</dbReference>
<keyword evidence="1" id="KW-0547">Nucleotide-binding</keyword>
<dbReference type="SUPFAM" id="SSF46689">
    <property type="entry name" value="Homeodomain-like"/>
    <property type="match status" value="1"/>
</dbReference>
<dbReference type="Gene3D" id="3.40.50.300">
    <property type="entry name" value="P-loop containing nucleotide triphosphate hydrolases"/>
    <property type="match status" value="1"/>
</dbReference>
<dbReference type="SUPFAM" id="SSF52172">
    <property type="entry name" value="CheY-like"/>
    <property type="match status" value="1"/>
</dbReference>
<name>A0A399CVZ2_9BACT</name>
<dbReference type="RefSeq" id="WP_119351659.1">
    <property type="nucleotide sequence ID" value="NZ_QWET01000021.1"/>
</dbReference>
<dbReference type="InterPro" id="IPR027417">
    <property type="entry name" value="P-loop_NTPase"/>
</dbReference>
<dbReference type="SMART" id="SM00382">
    <property type="entry name" value="AAA"/>
    <property type="match status" value="1"/>
</dbReference>
<dbReference type="InterPro" id="IPR001789">
    <property type="entry name" value="Sig_transdc_resp-reg_receiver"/>
</dbReference>
<dbReference type="PRINTS" id="PR01590">
    <property type="entry name" value="HTHFIS"/>
</dbReference>
<dbReference type="GO" id="GO:0006355">
    <property type="term" value="P:regulation of DNA-templated transcription"/>
    <property type="evidence" value="ECO:0007669"/>
    <property type="project" value="InterPro"/>
</dbReference>
<dbReference type="SMART" id="SM00448">
    <property type="entry name" value="REC"/>
    <property type="match status" value="1"/>
</dbReference>
<evidence type="ECO:0000256" key="4">
    <source>
        <dbReference type="ARBA" id="ARBA00023163"/>
    </source>
</evidence>
<dbReference type="InterPro" id="IPR002197">
    <property type="entry name" value="HTH_Fis"/>
</dbReference>
<dbReference type="PANTHER" id="PTHR32071:SF81">
    <property type="entry name" value="PROPIONATE CATABOLISM OPERON REGULATORY PROTEIN"/>
    <property type="match status" value="1"/>
</dbReference>
<evidence type="ECO:0000256" key="5">
    <source>
        <dbReference type="PROSITE-ProRule" id="PRU00169"/>
    </source>
</evidence>
<dbReference type="FunFam" id="3.40.50.300:FF:000006">
    <property type="entry name" value="DNA-binding transcriptional regulator NtrC"/>
    <property type="match status" value="1"/>
</dbReference>
<dbReference type="Pfam" id="PF02954">
    <property type="entry name" value="HTH_8"/>
    <property type="match status" value="1"/>
</dbReference>
<dbReference type="InterPro" id="IPR025662">
    <property type="entry name" value="Sigma_54_int_dom_ATP-bd_1"/>
</dbReference>
<feature type="domain" description="Sigma-54 factor interaction" evidence="6">
    <location>
        <begin position="133"/>
        <end position="362"/>
    </location>
</feature>
<keyword evidence="5" id="KW-0597">Phosphoprotein</keyword>
<dbReference type="Gene3D" id="1.10.10.60">
    <property type="entry name" value="Homeodomain-like"/>
    <property type="match status" value="1"/>
</dbReference>
<dbReference type="Pfam" id="PF25601">
    <property type="entry name" value="AAA_lid_14"/>
    <property type="match status" value="1"/>
</dbReference>
<accession>A0A399CVZ2</accession>
<feature type="domain" description="Response regulatory" evidence="7">
    <location>
        <begin position="3"/>
        <end position="117"/>
    </location>
</feature>
<dbReference type="GO" id="GO:0005524">
    <property type="term" value="F:ATP binding"/>
    <property type="evidence" value="ECO:0007669"/>
    <property type="project" value="UniProtKB-KW"/>
</dbReference>